<sequence>MILDQGDRDSSLHLESAPTISSFARFKLFKTKILNTNKSRSAVLEASLAVSHDVTTLTTKPRYTRCDVSQHK</sequence>
<reference evidence="1" key="1">
    <citation type="submission" date="2021-11" db="EMBL/GenBank/DDBJ databases">
        <authorList>
            <person name="Schell T."/>
        </authorList>
    </citation>
    <scope>NUCLEOTIDE SEQUENCE</scope>
    <source>
        <strain evidence="1">M5</strain>
    </source>
</reference>
<name>A0A8J2RVA3_9CRUS</name>
<dbReference type="OrthoDB" id="10545716at2759"/>
<dbReference type="Proteomes" id="UP000789390">
    <property type="component" value="Unassembled WGS sequence"/>
</dbReference>
<protein>
    <submittedName>
        <fullName evidence="1">Uncharacterized protein</fullName>
    </submittedName>
</protein>
<dbReference type="AlphaFoldDB" id="A0A8J2RVA3"/>
<keyword evidence="2" id="KW-1185">Reference proteome</keyword>
<evidence type="ECO:0000313" key="1">
    <source>
        <dbReference type="EMBL" id="CAH0109202.1"/>
    </source>
</evidence>
<accession>A0A8J2RVA3</accession>
<comment type="caution">
    <text evidence="1">The sequence shown here is derived from an EMBL/GenBank/DDBJ whole genome shotgun (WGS) entry which is preliminary data.</text>
</comment>
<organism evidence="1 2">
    <name type="scientific">Daphnia galeata</name>
    <dbReference type="NCBI Taxonomy" id="27404"/>
    <lineage>
        <taxon>Eukaryota</taxon>
        <taxon>Metazoa</taxon>
        <taxon>Ecdysozoa</taxon>
        <taxon>Arthropoda</taxon>
        <taxon>Crustacea</taxon>
        <taxon>Branchiopoda</taxon>
        <taxon>Diplostraca</taxon>
        <taxon>Cladocera</taxon>
        <taxon>Anomopoda</taxon>
        <taxon>Daphniidae</taxon>
        <taxon>Daphnia</taxon>
    </lineage>
</organism>
<evidence type="ECO:0000313" key="2">
    <source>
        <dbReference type="Proteomes" id="UP000789390"/>
    </source>
</evidence>
<gene>
    <name evidence="1" type="ORF">DGAL_LOCUS12669</name>
</gene>
<dbReference type="EMBL" id="CAKKLH010000291">
    <property type="protein sequence ID" value="CAH0109202.1"/>
    <property type="molecule type" value="Genomic_DNA"/>
</dbReference>
<proteinExistence type="predicted"/>